<feature type="transmembrane region" description="Helical" evidence="8">
    <location>
        <begin position="35"/>
        <end position="55"/>
    </location>
</feature>
<feature type="transmembrane region" description="Helical" evidence="8">
    <location>
        <begin position="355"/>
        <end position="374"/>
    </location>
</feature>
<evidence type="ECO:0000259" key="9">
    <source>
        <dbReference type="PROSITE" id="PS50850"/>
    </source>
</evidence>
<dbReference type="PROSITE" id="PS50850">
    <property type="entry name" value="MFS"/>
    <property type="match status" value="1"/>
</dbReference>
<evidence type="ECO:0000313" key="10">
    <source>
        <dbReference type="EMBL" id="PPE73456.1"/>
    </source>
</evidence>
<dbReference type="CDD" id="cd17503">
    <property type="entry name" value="MFS_LmrB_MDR_like"/>
    <property type="match status" value="1"/>
</dbReference>
<feature type="transmembrane region" description="Helical" evidence="8">
    <location>
        <begin position="62"/>
        <end position="82"/>
    </location>
</feature>
<feature type="domain" description="Major facilitator superfamily (MFS) profile" evidence="9">
    <location>
        <begin position="1"/>
        <end position="490"/>
    </location>
</feature>
<comment type="caution">
    <text evidence="10">The sequence shown here is derived from an EMBL/GenBank/DDBJ whole genome shotgun (WGS) entry which is preliminary data.</text>
</comment>
<feature type="transmembrane region" description="Helical" evidence="8">
    <location>
        <begin position="284"/>
        <end position="304"/>
    </location>
</feature>
<feature type="transmembrane region" description="Helical" evidence="8">
    <location>
        <begin position="149"/>
        <end position="171"/>
    </location>
</feature>
<name>A0A2S5TEP3_9GAMM</name>
<dbReference type="PANTHER" id="PTHR42718">
    <property type="entry name" value="MAJOR FACILITATOR SUPERFAMILY MULTIDRUG TRANSPORTER MFSC"/>
    <property type="match status" value="1"/>
</dbReference>
<keyword evidence="7 8" id="KW-0472">Membrane</keyword>
<dbReference type="InterPro" id="IPR020846">
    <property type="entry name" value="MFS_dom"/>
</dbReference>
<feature type="transmembrane region" description="Helical" evidence="8">
    <location>
        <begin position="183"/>
        <end position="203"/>
    </location>
</feature>
<reference evidence="10 11" key="1">
    <citation type="submission" date="2018-02" db="EMBL/GenBank/DDBJ databases">
        <title>Genome sequencing of Solimonas sp. HR-BB.</title>
        <authorList>
            <person name="Lee Y."/>
            <person name="Jeon C.O."/>
        </authorList>
    </citation>
    <scope>NUCLEOTIDE SEQUENCE [LARGE SCALE GENOMIC DNA]</scope>
    <source>
        <strain evidence="10 11">HR-BB</strain>
    </source>
</reference>
<protein>
    <submittedName>
        <fullName evidence="10">MFS transporter</fullName>
    </submittedName>
</protein>
<dbReference type="GO" id="GO:0005886">
    <property type="term" value="C:plasma membrane"/>
    <property type="evidence" value="ECO:0007669"/>
    <property type="project" value="UniProtKB-SubCell"/>
</dbReference>
<evidence type="ECO:0000313" key="11">
    <source>
        <dbReference type="Proteomes" id="UP000238220"/>
    </source>
</evidence>
<evidence type="ECO:0000256" key="7">
    <source>
        <dbReference type="ARBA" id="ARBA00023136"/>
    </source>
</evidence>
<dbReference type="PANTHER" id="PTHR42718:SF9">
    <property type="entry name" value="MAJOR FACILITATOR SUPERFAMILY MULTIDRUG TRANSPORTER MFSC"/>
    <property type="match status" value="1"/>
</dbReference>
<dbReference type="SUPFAM" id="SSF103473">
    <property type="entry name" value="MFS general substrate transporter"/>
    <property type="match status" value="1"/>
</dbReference>
<evidence type="ECO:0000256" key="8">
    <source>
        <dbReference type="SAM" id="Phobius"/>
    </source>
</evidence>
<evidence type="ECO:0000256" key="1">
    <source>
        <dbReference type="ARBA" id="ARBA00004651"/>
    </source>
</evidence>
<feature type="transmembrane region" description="Helical" evidence="8">
    <location>
        <begin position="120"/>
        <end position="143"/>
    </location>
</feature>
<keyword evidence="5 8" id="KW-0812">Transmembrane</keyword>
<feature type="transmembrane region" description="Helical" evidence="8">
    <location>
        <begin position="316"/>
        <end position="335"/>
    </location>
</feature>
<feature type="transmembrane region" description="Helical" evidence="8">
    <location>
        <begin position="253"/>
        <end position="278"/>
    </location>
</feature>
<dbReference type="AlphaFoldDB" id="A0A2S5TEP3"/>
<dbReference type="NCBIfam" id="TIGR00711">
    <property type="entry name" value="efflux_EmrB"/>
    <property type="match status" value="1"/>
</dbReference>
<sequence length="500" mass="54178">MVFGNFMAILDIQIVASSLNQIQAGLSASAEELTWVQTSYLIAEVIAIPLSGYLSRLLSTRVYFVMSALGFTLASLACAFAWNIESMVVFRALQGFLGGGMIPTTFAAMFMVFPPEKRTVPLVSLGLVSTLAPALGPTIGGYLTDAFSWHWLFLVNLIPGLLVALVVWNLVHIDQPDWSLARRIDFIGLALMAMFLGSLEYVLDEGPRHDWLEDDTVRPLFFVAIVAGALFFWRSLTHKEPIVDLRVFRNRNFAAGAVVAFVVGVMLYGIVYLVPLFFGTVRGYSSLQIGHVMMVTGIAMFLTAPLAGQAQKRLDLRIMLAWGLFAVALGTWLNANLTAQSSLDQFLLPQLLRGHGFMFCMVSMTGLALGTLPPEDIKNGSGLFNLMRNLGGAIGLAVINTMLSRLQSMHWSHLAETVNLSRTPVREAAIAATGTLSPMLGTDAQPAAVGIFARRVAQQALVMTFNDLLLILAILVASLALLLPLIEKPRAPPGAEGGAH</sequence>
<dbReference type="Pfam" id="PF07690">
    <property type="entry name" value="MFS_1"/>
    <property type="match status" value="1"/>
</dbReference>
<keyword evidence="4" id="KW-1003">Cell membrane</keyword>
<accession>A0A2S5TEP3</accession>
<dbReference type="InterPro" id="IPR004638">
    <property type="entry name" value="EmrB-like"/>
</dbReference>
<proteinExistence type="inferred from homology"/>
<dbReference type="GO" id="GO:0022857">
    <property type="term" value="F:transmembrane transporter activity"/>
    <property type="evidence" value="ECO:0007669"/>
    <property type="project" value="InterPro"/>
</dbReference>
<comment type="similarity">
    <text evidence="2">Belongs to the major facilitator superfamily. EmrB family.</text>
</comment>
<gene>
    <name evidence="10" type="ORF">C3942_13720</name>
</gene>
<dbReference type="InterPro" id="IPR011701">
    <property type="entry name" value="MFS"/>
</dbReference>
<keyword evidence="3" id="KW-0813">Transport</keyword>
<keyword evidence="6 8" id="KW-1133">Transmembrane helix</keyword>
<dbReference type="InterPro" id="IPR036259">
    <property type="entry name" value="MFS_trans_sf"/>
</dbReference>
<keyword evidence="11" id="KW-1185">Reference proteome</keyword>
<evidence type="ECO:0000256" key="2">
    <source>
        <dbReference type="ARBA" id="ARBA00008537"/>
    </source>
</evidence>
<dbReference type="EMBL" id="PSNW01000007">
    <property type="protein sequence ID" value="PPE73456.1"/>
    <property type="molecule type" value="Genomic_DNA"/>
</dbReference>
<dbReference type="Proteomes" id="UP000238220">
    <property type="component" value="Unassembled WGS sequence"/>
</dbReference>
<dbReference type="OrthoDB" id="9812221at2"/>
<dbReference type="Gene3D" id="1.20.1720.10">
    <property type="entry name" value="Multidrug resistance protein D"/>
    <property type="match status" value="1"/>
</dbReference>
<feature type="transmembrane region" description="Helical" evidence="8">
    <location>
        <begin position="468"/>
        <end position="486"/>
    </location>
</feature>
<evidence type="ECO:0000256" key="3">
    <source>
        <dbReference type="ARBA" id="ARBA00022448"/>
    </source>
</evidence>
<evidence type="ECO:0000256" key="4">
    <source>
        <dbReference type="ARBA" id="ARBA00022475"/>
    </source>
</evidence>
<feature type="transmembrane region" description="Helical" evidence="8">
    <location>
        <begin position="88"/>
        <end position="113"/>
    </location>
</feature>
<evidence type="ECO:0000256" key="5">
    <source>
        <dbReference type="ARBA" id="ARBA00022692"/>
    </source>
</evidence>
<organism evidence="10 11">
    <name type="scientific">Solimonas fluminis</name>
    <dbReference type="NCBI Taxonomy" id="2086571"/>
    <lineage>
        <taxon>Bacteria</taxon>
        <taxon>Pseudomonadati</taxon>
        <taxon>Pseudomonadota</taxon>
        <taxon>Gammaproteobacteria</taxon>
        <taxon>Nevskiales</taxon>
        <taxon>Nevskiaceae</taxon>
        <taxon>Solimonas</taxon>
    </lineage>
</organism>
<comment type="subcellular location">
    <subcellularLocation>
        <location evidence="1">Cell membrane</location>
        <topology evidence="1">Multi-pass membrane protein</topology>
    </subcellularLocation>
</comment>
<evidence type="ECO:0000256" key="6">
    <source>
        <dbReference type="ARBA" id="ARBA00022989"/>
    </source>
</evidence>
<feature type="transmembrane region" description="Helical" evidence="8">
    <location>
        <begin position="215"/>
        <end position="233"/>
    </location>
</feature>
<dbReference type="Gene3D" id="1.20.1250.20">
    <property type="entry name" value="MFS general substrate transporter like domains"/>
    <property type="match status" value="1"/>
</dbReference>